<dbReference type="Pfam" id="PF16077">
    <property type="entry name" value="Spaetzle"/>
    <property type="match status" value="1"/>
</dbReference>
<dbReference type="InterPro" id="IPR032104">
    <property type="entry name" value="Spaetzle"/>
</dbReference>
<sequence length="184" mass="21096">MFIKMLFISALLILTLSIVGANFTNDTETGIIFPPECKNQDICYVKPKNYPEHKFHSVLKKLDLKRIPRSAPYYASNHGFVDDDYADKNCRAQYEIRVPFGIKVSNIMRPVIQMPYFEQKIRYVTCEDEGAECMDGVIDPISFKATCSTMYAQIQLHIYNPDINNIEIKDVPIPVSCNCNIKDV</sequence>
<evidence type="ECO:0000256" key="1">
    <source>
        <dbReference type="SAM" id="SignalP"/>
    </source>
</evidence>
<dbReference type="RefSeq" id="XP_052749343.1">
    <property type="nucleotide sequence ID" value="XM_052893383.1"/>
</dbReference>
<evidence type="ECO:0000313" key="3">
    <source>
        <dbReference type="Proteomes" id="UP001652740"/>
    </source>
</evidence>
<dbReference type="Gene3D" id="2.10.90.10">
    <property type="entry name" value="Cystine-knot cytokines"/>
    <property type="match status" value="1"/>
</dbReference>
<proteinExistence type="predicted"/>
<gene>
    <name evidence="4" type="primary">LOC116413092</name>
</gene>
<name>A0ABM3MD65_GALME</name>
<feature type="chain" id="PRO_5046371649" evidence="1">
    <location>
        <begin position="22"/>
        <end position="184"/>
    </location>
</feature>
<accession>A0ABM3MD65</accession>
<dbReference type="GeneID" id="116413092"/>
<keyword evidence="3" id="KW-1185">Reference proteome</keyword>
<feature type="domain" description="Spaetzle" evidence="2">
    <location>
        <begin position="90"/>
        <end position="181"/>
    </location>
</feature>
<dbReference type="SUPFAM" id="SSF57501">
    <property type="entry name" value="Cystine-knot cytokines"/>
    <property type="match status" value="1"/>
</dbReference>
<evidence type="ECO:0000259" key="2">
    <source>
        <dbReference type="Pfam" id="PF16077"/>
    </source>
</evidence>
<evidence type="ECO:0000313" key="4">
    <source>
        <dbReference type="RefSeq" id="XP_052749343.1"/>
    </source>
</evidence>
<feature type="signal peptide" evidence="1">
    <location>
        <begin position="1"/>
        <end position="21"/>
    </location>
</feature>
<protein>
    <submittedName>
        <fullName evidence="4">Uncharacterized protein LOC116413092</fullName>
    </submittedName>
</protein>
<reference evidence="4" key="1">
    <citation type="submission" date="2025-08" db="UniProtKB">
        <authorList>
            <consortium name="RefSeq"/>
        </authorList>
    </citation>
    <scope>IDENTIFICATION</scope>
    <source>
        <tissue evidence="4">Whole larvae</tissue>
    </source>
</reference>
<organism evidence="3 4">
    <name type="scientific">Galleria mellonella</name>
    <name type="common">Greater wax moth</name>
    <dbReference type="NCBI Taxonomy" id="7137"/>
    <lineage>
        <taxon>Eukaryota</taxon>
        <taxon>Metazoa</taxon>
        <taxon>Ecdysozoa</taxon>
        <taxon>Arthropoda</taxon>
        <taxon>Hexapoda</taxon>
        <taxon>Insecta</taxon>
        <taxon>Pterygota</taxon>
        <taxon>Neoptera</taxon>
        <taxon>Endopterygota</taxon>
        <taxon>Lepidoptera</taxon>
        <taxon>Glossata</taxon>
        <taxon>Ditrysia</taxon>
        <taxon>Pyraloidea</taxon>
        <taxon>Pyralidae</taxon>
        <taxon>Galleriinae</taxon>
        <taxon>Galleria</taxon>
    </lineage>
</organism>
<dbReference type="InterPro" id="IPR029034">
    <property type="entry name" value="Cystine-knot_cytokine"/>
</dbReference>
<keyword evidence="1" id="KW-0732">Signal</keyword>
<dbReference type="Proteomes" id="UP001652740">
    <property type="component" value="Unplaced"/>
</dbReference>